<dbReference type="HOGENOM" id="CLU_040247_0_0_1"/>
<organism evidence="2 3">
    <name type="scientific">Leersia perrieri</name>
    <dbReference type="NCBI Taxonomy" id="77586"/>
    <lineage>
        <taxon>Eukaryota</taxon>
        <taxon>Viridiplantae</taxon>
        <taxon>Streptophyta</taxon>
        <taxon>Embryophyta</taxon>
        <taxon>Tracheophyta</taxon>
        <taxon>Spermatophyta</taxon>
        <taxon>Magnoliopsida</taxon>
        <taxon>Liliopsida</taxon>
        <taxon>Poales</taxon>
        <taxon>Poaceae</taxon>
        <taxon>BOP clade</taxon>
        <taxon>Oryzoideae</taxon>
        <taxon>Oryzeae</taxon>
        <taxon>Oryzinae</taxon>
        <taxon>Leersia</taxon>
    </lineage>
</organism>
<protein>
    <submittedName>
        <fullName evidence="2">Uncharacterized protein</fullName>
    </submittedName>
</protein>
<evidence type="ECO:0000313" key="3">
    <source>
        <dbReference type="Proteomes" id="UP000032180"/>
    </source>
</evidence>
<reference evidence="2" key="3">
    <citation type="submission" date="2015-04" db="UniProtKB">
        <authorList>
            <consortium name="EnsemblPlants"/>
        </authorList>
    </citation>
    <scope>IDENTIFICATION</scope>
</reference>
<sequence>MDGGDEGSPPPSDVPHPIPAAAAVGVGDGRSPLVAPGPSRWFIFADAQQGRLPALLAVATRAVLDDIGLGGFTLSSTDGDAFAVRRDARSGPNPGGEMRNSISWFVVTRCRATSEDAAAAASPYVVVSTRTRDRSWRASVLVATDERQNGGELYDIDVLDGYVQASLREFFGTLDDDGGGYRVLAVRNDATDTFHIFFELSVSGEIVQSGGGGVIRGAEAAERSSSRLHCKRPRFQEQRRVAGVIWRSRSSSRPPSEHRRRRWDQAPAPLACSSCPRIQPEYHIGEDCVIGGAIKLRRSGWQQFSAIRRGFDVWYCFYNLEDVRHRRDTGIRFQMHRYEAMLGSRSWRRFHCTILRYPCPLPMCIFSFPPFVDHTPPLVSVVWRWMMSRRSSSSA</sequence>
<dbReference type="Gramene" id="LPERR09G15670.1">
    <property type="protein sequence ID" value="LPERR09G15670.1"/>
    <property type="gene ID" value="LPERR09G15670"/>
</dbReference>
<dbReference type="Proteomes" id="UP000032180">
    <property type="component" value="Chromosome 9"/>
</dbReference>
<dbReference type="AlphaFoldDB" id="A0A0D9XGU3"/>
<proteinExistence type="predicted"/>
<keyword evidence="3" id="KW-1185">Reference proteome</keyword>
<reference evidence="2 3" key="1">
    <citation type="submission" date="2012-08" db="EMBL/GenBank/DDBJ databases">
        <title>Oryza genome evolution.</title>
        <authorList>
            <person name="Wing R.A."/>
        </authorList>
    </citation>
    <scope>NUCLEOTIDE SEQUENCE</scope>
</reference>
<name>A0A0D9XGU3_9ORYZ</name>
<evidence type="ECO:0000313" key="2">
    <source>
        <dbReference type="EnsemblPlants" id="LPERR09G15670.1"/>
    </source>
</evidence>
<evidence type="ECO:0000256" key="1">
    <source>
        <dbReference type="SAM" id="MobiDB-lite"/>
    </source>
</evidence>
<dbReference type="EnsemblPlants" id="LPERR09G15670.1">
    <property type="protein sequence ID" value="LPERR09G15670.1"/>
    <property type="gene ID" value="LPERR09G15670"/>
</dbReference>
<accession>A0A0D9XGU3</accession>
<feature type="region of interest" description="Disordered" evidence="1">
    <location>
        <begin position="1"/>
        <end position="23"/>
    </location>
</feature>
<feature type="compositionally biased region" description="Pro residues" evidence="1">
    <location>
        <begin position="8"/>
        <end position="18"/>
    </location>
</feature>
<reference evidence="3" key="2">
    <citation type="submission" date="2013-12" db="EMBL/GenBank/DDBJ databases">
        <authorList>
            <person name="Yu Y."/>
            <person name="Lee S."/>
            <person name="de Baynast K."/>
            <person name="Wissotski M."/>
            <person name="Liu L."/>
            <person name="Talag J."/>
            <person name="Goicoechea J."/>
            <person name="Angelova A."/>
            <person name="Jetty R."/>
            <person name="Kudrna D."/>
            <person name="Golser W."/>
            <person name="Rivera L."/>
            <person name="Zhang J."/>
            <person name="Wing R."/>
        </authorList>
    </citation>
    <scope>NUCLEOTIDE SEQUENCE</scope>
</reference>